<dbReference type="PANTHER" id="PTHR11647:SF1">
    <property type="entry name" value="COLLAPSIN RESPONSE MEDIATOR PROTEIN"/>
    <property type="match status" value="1"/>
</dbReference>
<dbReference type="GeneID" id="56036704"/>
<dbReference type="SUPFAM" id="SSF51556">
    <property type="entry name" value="Metallo-dependent hydrolases"/>
    <property type="match status" value="1"/>
</dbReference>
<dbReference type="InterPro" id="IPR011059">
    <property type="entry name" value="Metal-dep_hydrolase_composite"/>
</dbReference>
<dbReference type="RefSeq" id="WP_179267631.1">
    <property type="nucleotide sequence ID" value="NZ_CP058579.1"/>
</dbReference>
<keyword evidence="3" id="KW-1185">Reference proteome</keyword>
<dbReference type="Pfam" id="PF07969">
    <property type="entry name" value="Amidohydro_3"/>
    <property type="match status" value="2"/>
</dbReference>
<feature type="domain" description="Amidohydrolase 3" evidence="1">
    <location>
        <begin position="49"/>
        <end position="252"/>
    </location>
</feature>
<dbReference type="InterPro" id="IPR032466">
    <property type="entry name" value="Metal_Hydrolase"/>
</dbReference>
<organism evidence="2 3">
    <name type="scientific">Halorarum salinum</name>
    <dbReference type="NCBI Taxonomy" id="2743089"/>
    <lineage>
        <taxon>Archaea</taxon>
        <taxon>Methanobacteriati</taxon>
        <taxon>Methanobacteriota</taxon>
        <taxon>Stenosarchaea group</taxon>
        <taxon>Halobacteria</taxon>
        <taxon>Halobacteriales</taxon>
        <taxon>Haloferacaceae</taxon>
        <taxon>Halorarum</taxon>
    </lineage>
</organism>
<dbReference type="EMBL" id="CP058579">
    <property type="protein sequence ID" value="QLG61047.1"/>
    <property type="molecule type" value="Genomic_DNA"/>
</dbReference>
<dbReference type="PANTHER" id="PTHR11647">
    <property type="entry name" value="HYDRANTOINASE/DIHYDROPYRIMIDINASE FAMILY MEMBER"/>
    <property type="match status" value="1"/>
</dbReference>
<dbReference type="SUPFAM" id="SSF51338">
    <property type="entry name" value="Composite domain of metallo-dependent hydrolases"/>
    <property type="match status" value="1"/>
</dbReference>
<dbReference type="InterPro" id="IPR023100">
    <property type="entry name" value="D-aminoacylase_insert_dom_sf"/>
</dbReference>
<dbReference type="OrthoDB" id="8791at2157"/>
<name>A0A7D5L9D4_9EURY</name>
<evidence type="ECO:0000259" key="1">
    <source>
        <dbReference type="Pfam" id="PF07969"/>
    </source>
</evidence>
<dbReference type="Gene3D" id="3.20.20.140">
    <property type="entry name" value="Metal-dependent hydrolases"/>
    <property type="match status" value="1"/>
</dbReference>
<reference evidence="2 3" key="1">
    <citation type="submission" date="2020-06" db="EMBL/GenBank/DDBJ databases">
        <title>NJ-3-1, isolated from saline soil.</title>
        <authorList>
            <person name="Cui H.L."/>
            <person name="Shi X."/>
        </authorList>
    </citation>
    <scope>NUCLEOTIDE SEQUENCE [LARGE SCALE GENOMIC DNA]</scope>
    <source>
        <strain evidence="2 3">NJ-3-1</strain>
    </source>
</reference>
<proteinExistence type="predicted"/>
<feature type="domain" description="Amidohydrolase 3" evidence="1">
    <location>
        <begin position="407"/>
        <end position="513"/>
    </location>
</feature>
<evidence type="ECO:0000313" key="3">
    <source>
        <dbReference type="Proteomes" id="UP000509626"/>
    </source>
</evidence>
<dbReference type="InterPro" id="IPR050378">
    <property type="entry name" value="Metallo-dep_Hydrolases_sf"/>
</dbReference>
<dbReference type="KEGG" id="halu:HUG12_04555"/>
<dbReference type="Proteomes" id="UP000509626">
    <property type="component" value="Chromosome"/>
</dbReference>
<dbReference type="CDD" id="cd01297">
    <property type="entry name" value="D-aminoacylase"/>
    <property type="match status" value="1"/>
</dbReference>
<keyword evidence="2" id="KW-0378">Hydrolase</keyword>
<accession>A0A7D5L9D4</accession>
<dbReference type="GO" id="GO:0016811">
    <property type="term" value="F:hydrolase activity, acting on carbon-nitrogen (but not peptide) bonds, in linear amides"/>
    <property type="evidence" value="ECO:0007669"/>
    <property type="project" value="InterPro"/>
</dbReference>
<gene>
    <name evidence="2" type="ORF">HUG12_04555</name>
</gene>
<sequence>MSLDVLIEGARIIDGTGSPWFEGCIGIEEERISHVKRGTSHDLTASCEVEAEGKVVCPGFIDLHSHADLEPFTDPTITPKITQGVTTEIVGQDGFSMAPTCSDANLDSWWRFLGGFYPNISDRRTWPSIADYLDAIDKNGAGANIATLVGHGTIRANVMGMDNRKPSDDELQKMQEMVSNAIENGAVGFSTGLDYTPQCYAATEEIQQLAGQLASSGLPFVAHIRSYRDKMWNALDEFVDIGESEGIPVHLSHFKLGGAKRGLSERALHIVRSARERDIDFTADVYPFVPGSGNLFTLLPRRYHSMTGAELRASLKDEETRTELIQSLSEGVGPWNLNWKNVLLCHVDSEDSEDVLGKTILEAASERNQHPALLVCDILLKNEFKVGIVNLSEQKETTEQDIRSVLSDDLVGIGSDGMFGKKPHPRTYGTYPRILGHYVRDTNLLSIEEAVRKMTSLPSRIFHLQNKGIVRPGFDADLVMFNPETISSSATVDQPTRTANGIDSVLVNGVFVVRDSAVTNRTPGRALRS</sequence>
<dbReference type="Gene3D" id="2.30.40.10">
    <property type="entry name" value="Urease, subunit C, domain 1"/>
    <property type="match status" value="1"/>
</dbReference>
<dbReference type="Gene3D" id="3.30.1490.130">
    <property type="entry name" value="D-aminoacylase. Domain 3"/>
    <property type="match status" value="1"/>
</dbReference>
<protein>
    <submittedName>
        <fullName evidence="2">Amidohydrolase family protein</fullName>
    </submittedName>
</protein>
<dbReference type="AlphaFoldDB" id="A0A7D5L9D4"/>
<evidence type="ECO:0000313" key="2">
    <source>
        <dbReference type="EMBL" id="QLG61047.1"/>
    </source>
</evidence>
<dbReference type="InterPro" id="IPR013108">
    <property type="entry name" value="Amidohydro_3"/>
</dbReference>